<gene>
    <name evidence="1" type="ORF">NQ314_019964</name>
</gene>
<organism evidence="1 2">
    <name type="scientific">Rhamnusium bicolor</name>
    <dbReference type="NCBI Taxonomy" id="1586634"/>
    <lineage>
        <taxon>Eukaryota</taxon>
        <taxon>Metazoa</taxon>
        <taxon>Ecdysozoa</taxon>
        <taxon>Arthropoda</taxon>
        <taxon>Hexapoda</taxon>
        <taxon>Insecta</taxon>
        <taxon>Pterygota</taxon>
        <taxon>Neoptera</taxon>
        <taxon>Endopterygota</taxon>
        <taxon>Coleoptera</taxon>
        <taxon>Polyphaga</taxon>
        <taxon>Cucujiformia</taxon>
        <taxon>Chrysomeloidea</taxon>
        <taxon>Cerambycidae</taxon>
        <taxon>Lepturinae</taxon>
        <taxon>Rhagiini</taxon>
        <taxon>Rhamnusium</taxon>
    </lineage>
</organism>
<dbReference type="Gene3D" id="3.80.10.10">
    <property type="entry name" value="Ribonuclease Inhibitor"/>
    <property type="match status" value="1"/>
</dbReference>
<protein>
    <submittedName>
        <fullName evidence="1">Uncharacterized protein</fullName>
    </submittedName>
</protein>
<reference evidence="1" key="1">
    <citation type="journal article" date="2023" name="Insect Mol. Biol.">
        <title>Genome sequencing provides insights into the evolution of gene families encoding plant cell wall-degrading enzymes in longhorned beetles.</title>
        <authorList>
            <person name="Shin N.R."/>
            <person name="Okamura Y."/>
            <person name="Kirsch R."/>
            <person name="Pauchet Y."/>
        </authorList>
    </citation>
    <scope>NUCLEOTIDE SEQUENCE</scope>
    <source>
        <strain evidence="1">RBIC_L_NR</strain>
    </source>
</reference>
<evidence type="ECO:0000313" key="1">
    <source>
        <dbReference type="EMBL" id="KAJ8927559.1"/>
    </source>
</evidence>
<dbReference type="InterPro" id="IPR032675">
    <property type="entry name" value="LRR_dom_sf"/>
</dbReference>
<evidence type="ECO:0000313" key="2">
    <source>
        <dbReference type="Proteomes" id="UP001162156"/>
    </source>
</evidence>
<name>A0AAV8WM75_9CUCU</name>
<accession>A0AAV8WM75</accession>
<dbReference type="Proteomes" id="UP001162156">
    <property type="component" value="Unassembled WGS sequence"/>
</dbReference>
<proteinExistence type="predicted"/>
<comment type="caution">
    <text evidence="1">The sequence shown here is derived from an EMBL/GenBank/DDBJ whole genome shotgun (WGS) entry which is preliminary data.</text>
</comment>
<keyword evidence="2" id="KW-1185">Reference proteome</keyword>
<dbReference type="AlphaFoldDB" id="A0AAV8WM75"/>
<sequence>MVLTELDVSENNIENLDLSAVEQLQFVQCSRNSLTTLTLHGKNLISIIAGNNSKSHFALV</sequence>
<dbReference type="EMBL" id="JANEYF010005600">
    <property type="protein sequence ID" value="KAJ8927559.1"/>
    <property type="molecule type" value="Genomic_DNA"/>
</dbReference>